<dbReference type="EMBL" id="AMQM01000741">
    <property type="status" value="NOT_ANNOTATED_CDS"/>
    <property type="molecule type" value="Genomic_DNA"/>
</dbReference>
<dbReference type="GO" id="GO:0005634">
    <property type="term" value="C:nucleus"/>
    <property type="evidence" value="ECO:0000318"/>
    <property type="project" value="GO_Central"/>
</dbReference>
<keyword evidence="4" id="KW-1185">Reference proteome</keyword>
<dbReference type="OrthoDB" id="354351at2759"/>
<dbReference type="CDD" id="cd00742">
    <property type="entry name" value="FABP"/>
    <property type="match status" value="1"/>
</dbReference>
<dbReference type="KEGG" id="hro:HELRODRAFT_188505"/>
<evidence type="ECO:0000313" key="3">
    <source>
        <dbReference type="EnsemblMetazoa" id="HelroP188505"/>
    </source>
</evidence>
<dbReference type="Proteomes" id="UP000015101">
    <property type="component" value="Unassembled WGS sequence"/>
</dbReference>
<evidence type="ECO:0000313" key="4">
    <source>
        <dbReference type="Proteomes" id="UP000015101"/>
    </source>
</evidence>
<dbReference type="InParanoid" id="T1FQ24"/>
<evidence type="ECO:0000313" key="2">
    <source>
        <dbReference type="EMBL" id="ESO01865.1"/>
    </source>
</evidence>
<evidence type="ECO:0000256" key="1">
    <source>
        <dbReference type="ARBA" id="ARBA00008390"/>
    </source>
</evidence>
<dbReference type="GeneID" id="20210921"/>
<gene>
    <name evidence="3" type="primary">20210921</name>
    <name evidence="2" type="ORF">HELRODRAFT_188505</name>
</gene>
<dbReference type="EMBL" id="KB096742">
    <property type="protein sequence ID" value="ESO01865.1"/>
    <property type="molecule type" value="Genomic_DNA"/>
</dbReference>
<dbReference type="AlphaFoldDB" id="T1FQ24"/>
<organism evidence="3 4">
    <name type="scientific">Helobdella robusta</name>
    <name type="common">Californian leech</name>
    <dbReference type="NCBI Taxonomy" id="6412"/>
    <lineage>
        <taxon>Eukaryota</taxon>
        <taxon>Metazoa</taxon>
        <taxon>Spiralia</taxon>
        <taxon>Lophotrochozoa</taxon>
        <taxon>Annelida</taxon>
        <taxon>Clitellata</taxon>
        <taxon>Hirudinea</taxon>
        <taxon>Rhynchobdellida</taxon>
        <taxon>Glossiphoniidae</taxon>
        <taxon>Helobdella</taxon>
    </lineage>
</organism>
<dbReference type="Gene3D" id="2.40.128.20">
    <property type="match status" value="1"/>
</dbReference>
<dbReference type="HOGENOM" id="CLU_113772_0_0_1"/>
<dbReference type="GO" id="GO:0005504">
    <property type="term" value="F:fatty acid binding"/>
    <property type="evidence" value="ECO:0000318"/>
    <property type="project" value="GO_Central"/>
</dbReference>
<evidence type="ECO:0008006" key="5">
    <source>
        <dbReference type="Google" id="ProtNLM"/>
    </source>
</evidence>
<proteinExistence type="inferred from homology"/>
<dbReference type="OMA" id="TRKFRRC"/>
<reference evidence="2 4" key="2">
    <citation type="journal article" date="2013" name="Nature">
        <title>Insights into bilaterian evolution from three spiralian genomes.</title>
        <authorList>
            <person name="Simakov O."/>
            <person name="Marletaz F."/>
            <person name="Cho S.J."/>
            <person name="Edsinger-Gonzales E."/>
            <person name="Havlak P."/>
            <person name="Hellsten U."/>
            <person name="Kuo D.H."/>
            <person name="Larsson T."/>
            <person name="Lv J."/>
            <person name="Arendt D."/>
            <person name="Savage R."/>
            <person name="Osoegawa K."/>
            <person name="de Jong P."/>
            <person name="Grimwood J."/>
            <person name="Chapman J.A."/>
            <person name="Shapiro H."/>
            <person name="Aerts A."/>
            <person name="Otillar R.P."/>
            <person name="Terry A.Y."/>
            <person name="Boore J.L."/>
            <person name="Grigoriev I.V."/>
            <person name="Lindberg D.R."/>
            <person name="Seaver E.C."/>
            <person name="Weisblat D.A."/>
            <person name="Putnam N.H."/>
            <person name="Rokhsar D.S."/>
        </authorList>
    </citation>
    <scope>NUCLEOTIDE SEQUENCE</scope>
</reference>
<dbReference type="GO" id="GO:0005829">
    <property type="term" value="C:cytosol"/>
    <property type="evidence" value="ECO:0000318"/>
    <property type="project" value="GO_Central"/>
</dbReference>
<dbReference type="InterPro" id="IPR012674">
    <property type="entry name" value="Calycin"/>
</dbReference>
<dbReference type="PANTHER" id="PTHR11955">
    <property type="entry name" value="FATTY ACID BINDING PROTEIN"/>
    <property type="match status" value="1"/>
</dbReference>
<dbReference type="CTD" id="20210921"/>
<dbReference type="PRINTS" id="PR00178">
    <property type="entry name" value="FATTYACIDBP"/>
</dbReference>
<dbReference type="InterPro" id="IPR000463">
    <property type="entry name" value="Fatty_acid-bd"/>
</dbReference>
<dbReference type="RefSeq" id="XP_009019273.1">
    <property type="nucleotide sequence ID" value="XM_009021025.1"/>
</dbReference>
<accession>T1FQ24</accession>
<sequence>MAFASGKWYLTSSENFGAYLQAIGVSEDNRMRACSLMEQTGEHGFVEEFLIANDAIKRIIYIGGEQQGDPTPFVPFNKQLDANALDGRKIKVLLKMEEEKLIREESGDGYSSLITNTFQGDDRVMVLKTGDVVCTRKFRRCL</sequence>
<comment type="similarity">
    <text evidence="1">Belongs to the calycin superfamily. Fatty-acid binding protein (FABP) family.</text>
</comment>
<dbReference type="GO" id="GO:0015908">
    <property type="term" value="P:fatty acid transport"/>
    <property type="evidence" value="ECO:0000318"/>
    <property type="project" value="GO_Central"/>
</dbReference>
<name>T1FQ24_HELRO</name>
<dbReference type="EnsemblMetazoa" id="HelroT188505">
    <property type="protein sequence ID" value="HelroP188505"/>
    <property type="gene ID" value="HelroG188505"/>
</dbReference>
<reference evidence="4" key="1">
    <citation type="submission" date="2012-12" db="EMBL/GenBank/DDBJ databases">
        <authorList>
            <person name="Hellsten U."/>
            <person name="Grimwood J."/>
            <person name="Chapman J.A."/>
            <person name="Shapiro H."/>
            <person name="Aerts A."/>
            <person name="Otillar R.P."/>
            <person name="Terry A.Y."/>
            <person name="Boore J.L."/>
            <person name="Simakov O."/>
            <person name="Marletaz F."/>
            <person name="Cho S.-J."/>
            <person name="Edsinger-Gonzales E."/>
            <person name="Havlak P."/>
            <person name="Kuo D.-H."/>
            <person name="Larsson T."/>
            <person name="Lv J."/>
            <person name="Arendt D."/>
            <person name="Savage R."/>
            <person name="Osoegawa K."/>
            <person name="de Jong P."/>
            <person name="Lindberg D.R."/>
            <person name="Seaver E.C."/>
            <person name="Weisblat D.A."/>
            <person name="Putnam N.H."/>
            <person name="Grigoriev I.V."/>
            <person name="Rokhsar D.S."/>
        </authorList>
    </citation>
    <scope>NUCLEOTIDE SEQUENCE</scope>
</reference>
<dbReference type="SUPFAM" id="SSF50814">
    <property type="entry name" value="Lipocalins"/>
    <property type="match status" value="1"/>
</dbReference>
<dbReference type="InterPro" id="IPR031259">
    <property type="entry name" value="ILBP"/>
</dbReference>
<reference evidence="3" key="3">
    <citation type="submission" date="2015-06" db="UniProtKB">
        <authorList>
            <consortium name="EnsemblMetazoa"/>
        </authorList>
    </citation>
    <scope>IDENTIFICATION</scope>
</reference>
<protein>
    <recommendedName>
        <fullName evidence="5">Cytosolic fatty-acid binding proteins domain-containing protein</fullName>
    </recommendedName>
</protein>